<dbReference type="EMBL" id="JAUKUA010000003">
    <property type="protein sequence ID" value="KAK0719376.1"/>
    <property type="molecule type" value="Genomic_DNA"/>
</dbReference>
<feature type="region of interest" description="Disordered" evidence="1">
    <location>
        <begin position="1"/>
        <end position="31"/>
    </location>
</feature>
<gene>
    <name evidence="2" type="ORF">B0H67DRAFT_642736</name>
</gene>
<name>A0AA40E039_9PEZI</name>
<proteinExistence type="predicted"/>
<protein>
    <submittedName>
        <fullName evidence="2">Uncharacterized protein</fullName>
    </submittedName>
</protein>
<reference evidence="2" key="1">
    <citation type="submission" date="2023-06" db="EMBL/GenBank/DDBJ databases">
        <title>Genome-scale phylogeny and comparative genomics of the fungal order Sordariales.</title>
        <authorList>
            <consortium name="Lawrence Berkeley National Laboratory"/>
            <person name="Hensen N."/>
            <person name="Bonometti L."/>
            <person name="Westerberg I."/>
            <person name="Brannstrom I.O."/>
            <person name="Guillou S."/>
            <person name="Cros-Aarteil S."/>
            <person name="Calhoun S."/>
            <person name="Haridas S."/>
            <person name="Kuo A."/>
            <person name="Mondo S."/>
            <person name="Pangilinan J."/>
            <person name="Riley R."/>
            <person name="Labutti K."/>
            <person name="Andreopoulos B."/>
            <person name="Lipzen A."/>
            <person name="Chen C."/>
            <person name="Yanf M."/>
            <person name="Daum C."/>
            <person name="Ng V."/>
            <person name="Clum A."/>
            <person name="Steindorff A."/>
            <person name="Ohm R."/>
            <person name="Martin F."/>
            <person name="Silar P."/>
            <person name="Natvig D."/>
            <person name="Lalanne C."/>
            <person name="Gautier V."/>
            <person name="Ament-Velasquez S.L."/>
            <person name="Kruys A."/>
            <person name="Hutchinson M.I."/>
            <person name="Powell A.J."/>
            <person name="Barry K."/>
            <person name="Miller A.N."/>
            <person name="Grigoriev I.V."/>
            <person name="Debuchy R."/>
            <person name="Gladieux P."/>
            <person name="Thoren M.H."/>
            <person name="Johannesson H."/>
        </authorList>
    </citation>
    <scope>NUCLEOTIDE SEQUENCE</scope>
    <source>
        <strain evidence="2">SMH4607-1</strain>
    </source>
</reference>
<evidence type="ECO:0000256" key="1">
    <source>
        <dbReference type="SAM" id="MobiDB-lite"/>
    </source>
</evidence>
<dbReference type="Proteomes" id="UP001172102">
    <property type="component" value="Unassembled WGS sequence"/>
</dbReference>
<comment type="caution">
    <text evidence="2">The sequence shown here is derived from an EMBL/GenBank/DDBJ whole genome shotgun (WGS) entry which is preliminary data.</text>
</comment>
<feature type="compositionally biased region" description="Low complexity" evidence="1">
    <location>
        <begin position="1"/>
        <end position="11"/>
    </location>
</feature>
<evidence type="ECO:0000313" key="3">
    <source>
        <dbReference type="Proteomes" id="UP001172102"/>
    </source>
</evidence>
<sequence length="161" mass="17127">MSSSSNTTGAVVGVGVGGGDTTRASPSAEDGIPAYVPGSGPPLGAIGLKLSRVSSDPLAYIIDSFDRVVPIDGGLAGQTHVEKCYYLGWTNDPMRRAMVSHKAVLDYVSPDTVEQWEAGITERLAAWHREYEAERRRASAALQAAPVLTRSARRAMMARLP</sequence>
<keyword evidence="3" id="KW-1185">Reference proteome</keyword>
<organism evidence="2 3">
    <name type="scientific">Lasiosphaeris hirsuta</name>
    <dbReference type="NCBI Taxonomy" id="260670"/>
    <lineage>
        <taxon>Eukaryota</taxon>
        <taxon>Fungi</taxon>
        <taxon>Dikarya</taxon>
        <taxon>Ascomycota</taxon>
        <taxon>Pezizomycotina</taxon>
        <taxon>Sordariomycetes</taxon>
        <taxon>Sordariomycetidae</taxon>
        <taxon>Sordariales</taxon>
        <taxon>Lasiosphaeriaceae</taxon>
        <taxon>Lasiosphaeris</taxon>
    </lineage>
</organism>
<evidence type="ECO:0000313" key="2">
    <source>
        <dbReference type="EMBL" id="KAK0719376.1"/>
    </source>
</evidence>
<accession>A0AA40E039</accession>
<dbReference type="AlphaFoldDB" id="A0AA40E039"/>